<gene>
    <name evidence="2" type="ORF">SCA03_65680</name>
</gene>
<organism evidence="2 3">
    <name type="scientific">Streptomyces cacaoi</name>
    <dbReference type="NCBI Taxonomy" id="1898"/>
    <lineage>
        <taxon>Bacteria</taxon>
        <taxon>Bacillati</taxon>
        <taxon>Actinomycetota</taxon>
        <taxon>Actinomycetes</taxon>
        <taxon>Kitasatosporales</taxon>
        <taxon>Streptomycetaceae</taxon>
        <taxon>Streptomyces</taxon>
    </lineage>
</organism>
<evidence type="ECO:0000313" key="2">
    <source>
        <dbReference type="EMBL" id="GEB54017.1"/>
    </source>
</evidence>
<evidence type="ECO:0000313" key="3">
    <source>
        <dbReference type="Proteomes" id="UP000319210"/>
    </source>
</evidence>
<accession>A0A4Y3RBE1</accession>
<proteinExistence type="predicted"/>
<dbReference type="EMBL" id="BJMM01000076">
    <property type="protein sequence ID" value="GEB54017.1"/>
    <property type="molecule type" value="Genomic_DNA"/>
</dbReference>
<protein>
    <submittedName>
        <fullName evidence="2">Uncharacterized protein</fullName>
    </submittedName>
</protein>
<comment type="caution">
    <text evidence="2">The sequence shown here is derived from an EMBL/GenBank/DDBJ whole genome shotgun (WGS) entry which is preliminary data.</text>
</comment>
<feature type="region of interest" description="Disordered" evidence="1">
    <location>
        <begin position="1"/>
        <end position="22"/>
    </location>
</feature>
<keyword evidence="3" id="KW-1185">Reference proteome</keyword>
<name>A0A4Y3RBE1_STRCI</name>
<dbReference type="Proteomes" id="UP000319210">
    <property type="component" value="Unassembled WGS sequence"/>
</dbReference>
<feature type="compositionally biased region" description="Basic and acidic residues" evidence="1">
    <location>
        <begin position="1"/>
        <end position="10"/>
    </location>
</feature>
<sequence length="70" mass="7303">MVPDAKDRKSGPVGGGRRRGQALSVWGRMPSRVTPLSHQECRGFLGWSGLFRKHPGGGVVSCPVSGCAAG</sequence>
<dbReference type="AlphaFoldDB" id="A0A4Y3RBE1"/>
<evidence type="ECO:0000256" key="1">
    <source>
        <dbReference type="SAM" id="MobiDB-lite"/>
    </source>
</evidence>
<reference evidence="2 3" key="1">
    <citation type="submission" date="2019-06" db="EMBL/GenBank/DDBJ databases">
        <title>Whole genome shotgun sequence of Streptomyces cacaoi subsp. cacaoi NBRC 12748.</title>
        <authorList>
            <person name="Hosoyama A."/>
            <person name="Uohara A."/>
            <person name="Ohji S."/>
            <person name="Ichikawa N."/>
        </authorList>
    </citation>
    <scope>NUCLEOTIDE SEQUENCE [LARGE SCALE GENOMIC DNA]</scope>
    <source>
        <strain evidence="2 3">NBRC 12748</strain>
    </source>
</reference>